<feature type="compositionally biased region" description="Low complexity" evidence="4">
    <location>
        <begin position="649"/>
        <end position="667"/>
    </location>
</feature>
<dbReference type="EMBL" id="JBHSOA010000053">
    <property type="protein sequence ID" value="MFC5854823.1"/>
    <property type="molecule type" value="Genomic_DNA"/>
</dbReference>
<dbReference type="CDD" id="cd06170">
    <property type="entry name" value="LuxR_C_like"/>
    <property type="match status" value="1"/>
</dbReference>
<evidence type="ECO:0000256" key="1">
    <source>
        <dbReference type="ARBA" id="ARBA00023015"/>
    </source>
</evidence>
<evidence type="ECO:0000256" key="2">
    <source>
        <dbReference type="ARBA" id="ARBA00023125"/>
    </source>
</evidence>
<keyword evidence="2" id="KW-0238">DNA-binding</keyword>
<gene>
    <name evidence="6" type="ORF">ACFPZI_24450</name>
</gene>
<evidence type="ECO:0000313" key="6">
    <source>
        <dbReference type="EMBL" id="MFC5854823.1"/>
    </source>
</evidence>
<dbReference type="PANTHER" id="PTHR44688:SF16">
    <property type="entry name" value="DNA-BINDING TRANSCRIPTIONAL ACTIVATOR DEVR_DOSR"/>
    <property type="match status" value="1"/>
</dbReference>
<dbReference type="Pfam" id="PF00196">
    <property type="entry name" value="GerE"/>
    <property type="match status" value="1"/>
</dbReference>
<keyword evidence="1" id="KW-0805">Transcription regulation</keyword>
<dbReference type="PANTHER" id="PTHR44688">
    <property type="entry name" value="DNA-BINDING TRANSCRIPTIONAL ACTIVATOR DEVR_DOSR"/>
    <property type="match status" value="1"/>
</dbReference>
<dbReference type="Pfam" id="PF25873">
    <property type="entry name" value="WHD_MalT"/>
    <property type="match status" value="1"/>
</dbReference>
<feature type="region of interest" description="Disordered" evidence="4">
    <location>
        <begin position="640"/>
        <end position="667"/>
    </location>
</feature>
<dbReference type="Gene3D" id="3.40.50.300">
    <property type="entry name" value="P-loop containing nucleotide triphosphate hydrolases"/>
    <property type="match status" value="1"/>
</dbReference>
<dbReference type="InterPro" id="IPR059106">
    <property type="entry name" value="WHD_MalT"/>
</dbReference>
<dbReference type="PROSITE" id="PS50043">
    <property type="entry name" value="HTH_LUXR_2"/>
    <property type="match status" value="1"/>
</dbReference>
<keyword evidence="3" id="KW-0804">Transcription</keyword>
<dbReference type="SMART" id="SM00421">
    <property type="entry name" value="HTH_LUXR"/>
    <property type="match status" value="1"/>
</dbReference>
<dbReference type="InterPro" id="IPR027417">
    <property type="entry name" value="P-loop_NTPase"/>
</dbReference>
<dbReference type="Gene3D" id="1.25.40.10">
    <property type="entry name" value="Tetratricopeptide repeat domain"/>
    <property type="match status" value="1"/>
</dbReference>
<name>A0ABW1E3E9_9ACTN</name>
<dbReference type="Gene3D" id="1.10.10.10">
    <property type="entry name" value="Winged helix-like DNA-binding domain superfamily/Winged helix DNA-binding domain"/>
    <property type="match status" value="1"/>
</dbReference>
<reference evidence="7" key="1">
    <citation type="journal article" date="2019" name="Int. J. Syst. Evol. Microbiol.">
        <title>The Global Catalogue of Microorganisms (GCM) 10K type strain sequencing project: providing services to taxonomists for standard genome sequencing and annotation.</title>
        <authorList>
            <consortium name="The Broad Institute Genomics Platform"/>
            <consortium name="The Broad Institute Genome Sequencing Center for Infectious Disease"/>
            <person name="Wu L."/>
            <person name="Ma J."/>
        </authorList>
    </citation>
    <scope>NUCLEOTIDE SEQUENCE [LARGE SCALE GENOMIC DNA]</scope>
    <source>
        <strain evidence="7">JCM 10411</strain>
    </source>
</reference>
<evidence type="ECO:0000256" key="3">
    <source>
        <dbReference type="ARBA" id="ARBA00023163"/>
    </source>
</evidence>
<organism evidence="6 7">
    <name type="scientific">Streptomyces chlorus</name>
    <dbReference type="NCBI Taxonomy" id="887452"/>
    <lineage>
        <taxon>Bacteria</taxon>
        <taxon>Bacillati</taxon>
        <taxon>Actinomycetota</taxon>
        <taxon>Actinomycetes</taxon>
        <taxon>Kitasatosporales</taxon>
        <taxon>Streptomycetaceae</taxon>
        <taxon>Streptomyces</taxon>
    </lineage>
</organism>
<feature type="region of interest" description="Disordered" evidence="4">
    <location>
        <begin position="1"/>
        <end position="36"/>
    </location>
</feature>
<dbReference type="SUPFAM" id="SSF52540">
    <property type="entry name" value="P-loop containing nucleoside triphosphate hydrolases"/>
    <property type="match status" value="1"/>
</dbReference>
<evidence type="ECO:0000259" key="5">
    <source>
        <dbReference type="PROSITE" id="PS50043"/>
    </source>
</evidence>
<dbReference type="PRINTS" id="PR00038">
    <property type="entry name" value="HTHLUXR"/>
</dbReference>
<proteinExistence type="predicted"/>
<dbReference type="InterPro" id="IPR016032">
    <property type="entry name" value="Sig_transdc_resp-reg_C-effctor"/>
</dbReference>
<protein>
    <submittedName>
        <fullName evidence="6">LuxR C-terminal-related transcriptional regulator</fullName>
    </submittedName>
</protein>
<accession>A0ABW1E3E9</accession>
<dbReference type="InterPro" id="IPR036388">
    <property type="entry name" value="WH-like_DNA-bd_sf"/>
</dbReference>
<dbReference type="Pfam" id="PF13191">
    <property type="entry name" value="AAA_16"/>
    <property type="match status" value="1"/>
</dbReference>
<feature type="domain" description="HTH luxR-type" evidence="5">
    <location>
        <begin position="864"/>
        <end position="929"/>
    </location>
</feature>
<keyword evidence="7" id="KW-1185">Reference proteome</keyword>
<comment type="caution">
    <text evidence="6">The sequence shown here is derived from an EMBL/GenBank/DDBJ whole genome shotgun (WGS) entry which is preliminary data.</text>
</comment>
<dbReference type="Proteomes" id="UP001596180">
    <property type="component" value="Unassembled WGS sequence"/>
</dbReference>
<evidence type="ECO:0000313" key="7">
    <source>
        <dbReference type="Proteomes" id="UP001596180"/>
    </source>
</evidence>
<evidence type="ECO:0000256" key="4">
    <source>
        <dbReference type="SAM" id="MobiDB-lite"/>
    </source>
</evidence>
<dbReference type="RefSeq" id="WP_381366937.1">
    <property type="nucleotide sequence ID" value="NZ_JBHSOA010000053.1"/>
</dbReference>
<dbReference type="SUPFAM" id="SSF46894">
    <property type="entry name" value="C-terminal effector domain of the bipartite response regulators"/>
    <property type="match status" value="1"/>
</dbReference>
<dbReference type="InterPro" id="IPR041664">
    <property type="entry name" value="AAA_16"/>
</dbReference>
<dbReference type="InterPro" id="IPR000792">
    <property type="entry name" value="Tscrpt_reg_LuxR_C"/>
</dbReference>
<dbReference type="InterPro" id="IPR011990">
    <property type="entry name" value="TPR-like_helical_dom_sf"/>
</dbReference>
<sequence>MTIGNVPEPESESESGDGPGHSGVDPRGDPFLPTRYAIPPRPVTFLRRERLTRHLDNALTTPLTIVNGAAGAGKTLLVADWAAGLGRPVAWFTTDAEELRPGVFWAYVLQALRAAGVPMPGSVGSPADPGRVDETLLNRLAAKLNGPMTARRPAVLVLDEFDRVAAPDTAAQLDFVLRHAGPGLRLVVASRTEPLLPLHRYRAAGELTEIRDAELAFTAREAGELLGRHGLSLPATVADALVDRTRGWAAGLRLCALAARESPDPETYLKEFEAGQSTVADFLLAEVLDIQPPGTQDLLLRVSVLERFCPGLANALTGRFDAGAVLDSLHHRNAFVQHLGHSWYRLHPLFGEILRAHLEVRRPGLAPELHRRAARWLKAAGFLPETLLHGAAAGDWEFAAGALVGDLAVGQLFAGLRSAGLDELFSRMPPGTTGPAPELVRAARELARGDLARGPARLERAGKLLAGDILGQEGYESPADDREAARLCWALLEAFAARLTGAPARAERAVRLAGELRGAVPAELLDRHPELTALLLAHLGSTRLWAGRFEDARTVLTAAVAGPGGASTALPREDALAQLALIDQLNGWPGRAEHKASQALAEIARYSLPGPPGTGLERLVLAAVAVDRDELDRAQELLDEAAAPAESGPRSAMPSASRPAPASASAASAAPADPVVVAVRAVTTARLMLARGDAHAALRAVATAPRPGVTADAPSPWLRGHMALVTASARLAEGQPEEAVAVLREVPLDQPACAVEAARMQLAAGNPGAAADLLDALHGAGRTGPGVSVRAALVRAQSGHLAGDPATARRWLGVALRGARHAHLRRPFVESGPWIGPLLDTGPLRGLAAGWLVTGSVDVPPPGMKEPVEELSGRERDVLRRLARMMTTEEIAADLYVSVNTVKTHLKNVYRKLDVNRRADAVRRARALRLL</sequence>